<dbReference type="EMBL" id="MUJZ01064830">
    <property type="protein sequence ID" value="OTF70628.1"/>
    <property type="molecule type" value="Genomic_DNA"/>
</dbReference>
<reference evidence="1 2" key="1">
    <citation type="submission" date="2017-03" db="EMBL/GenBank/DDBJ databases">
        <title>Genome Survey of Euroglyphus maynei.</title>
        <authorList>
            <person name="Arlian L.G."/>
            <person name="Morgan M.S."/>
            <person name="Rider S.D."/>
        </authorList>
    </citation>
    <scope>NUCLEOTIDE SEQUENCE [LARGE SCALE GENOMIC DNA]</scope>
    <source>
        <strain evidence="1">Arlian Lab</strain>
        <tissue evidence="1">Whole body</tissue>
    </source>
</reference>
<dbReference type="AlphaFoldDB" id="A0A1Y3ARZ2"/>
<protein>
    <submittedName>
        <fullName evidence="1">Uncharacterized protein</fullName>
    </submittedName>
</protein>
<organism evidence="1 2">
    <name type="scientific">Euroglyphus maynei</name>
    <name type="common">Mayne's house dust mite</name>
    <dbReference type="NCBI Taxonomy" id="6958"/>
    <lineage>
        <taxon>Eukaryota</taxon>
        <taxon>Metazoa</taxon>
        <taxon>Ecdysozoa</taxon>
        <taxon>Arthropoda</taxon>
        <taxon>Chelicerata</taxon>
        <taxon>Arachnida</taxon>
        <taxon>Acari</taxon>
        <taxon>Acariformes</taxon>
        <taxon>Sarcoptiformes</taxon>
        <taxon>Astigmata</taxon>
        <taxon>Psoroptidia</taxon>
        <taxon>Analgoidea</taxon>
        <taxon>Pyroglyphidae</taxon>
        <taxon>Pyroglyphinae</taxon>
        <taxon>Euroglyphus</taxon>
    </lineage>
</organism>
<evidence type="ECO:0000313" key="2">
    <source>
        <dbReference type="Proteomes" id="UP000194236"/>
    </source>
</evidence>
<dbReference type="Proteomes" id="UP000194236">
    <property type="component" value="Unassembled WGS sequence"/>
</dbReference>
<sequence length="49" mass="5968">MFHHHRVSVQVVAFMILHHLKDRKLHRQRQPQLINRVHHQVAVNIVIIH</sequence>
<name>A0A1Y3ARZ2_EURMA</name>
<keyword evidence="2" id="KW-1185">Reference proteome</keyword>
<comment type="caution">
    <text evidence="1">The sequence shown here is derived from an EMBL/GenBank/DDBJ whole genome shotgun (WGS) entry which is preliminary data.</text>
</comment>
<proteinExistence type="predicted"/>
<evidence type="ECO:0000313" key="1">
    <source>
        <dbReference type="EMBL" id="OTF70628.1"/>
    </source>
</evidence>
<accession>A0A1Y3ARZ2</accession>
<gene>
    <name evidence="1" type="ORF">BLA29_007401</name>
</gene>